<reference evidence="5 6" key="1">
    <citation type="journal article" date="2024" name="G3 (Bethesda)">
        <title>Genome assembly of Hibiscus sabdariffa L. provides insights into metabolisms of medicinal natural products.</title>
        <authorList>
            <person name="Kim T."/>
        </authorList>
    </citation>
    <scope>NUCLEOTIDE SEQUENCE [LARGE SCALE GENOMIC DNA]</scope>
    <source>
        <strain evidence="5">TK-2024</strain>
        <tissue evidence="5">Old leaves</tissue>
    </source>
</reference>
<gene>
    <name evidence="5" type="ORF">V6N12_073286</name>
</gene>
<comment type="caution">
    <text evidence="5">The sequence shown here is derived from an EMBL/GenBank/DDBJ whole genome shotgun (WGS) entry which is preliminary data.</text>
</comment>
<dbReference type="EC" id="2.8.2.-" evidence="3"/>
<evidence type="ECO:0000256" key="1">
    <source>
        <dbReference type="ARBA" id="ARBA00005771"/>
    </source>
</evidence>
<organism evidence="5 6">
    <name type="scientific">Hibiscus sabdariffa</name>
    <name type="common">roselle</name>
    <dbReference type="NCBI Taxonomy" id="183260"/>
    <lineage>
        <taxon>Eukaryota</taxon>
        <taxon>Viridiplantae</taxon>
        <taxon>Streptophyta</taxon>
        <taxon>Embryophyta</taxon>
        <taxon>Tracheophyta</taxon>
        <taxon>Spermatophyta</taxon>
        <taxon>Magnoliopsida</taxon>
        <taxon>eudicotyledons</taxon>
        <taxon>Gunneridae</taxon>
        <taxon>Pentapetalae</taxon>
        <taxon>rosids</taxon>
        <taxon>malvids</taxon>
        <taxon>Malvales</taxon>
        <taxon>Malvaceae</taxon>
        <taxon>Malvoideae</taxon>
        <taxon>Hibiscus</taxon>
    </lineage>
</organism>
<dbReference type="PANTHER" id="PTHR11783">
    <property type="entry name" value="SULFOTRANSFERASE SULT"/>
    <property type="match status" value="1"/>
</dbReference>
<dbReference type="Pfam" id="PF00685">
    <property type="entry name" value="Sulfotransfer_1"/>
    <property type="match status" value="1"/>
</dbReference>
<dbReference type="SUPFAM" id="SSF52540">
    <property type="entry name" value="P-loop containing nucleoside triphosphate hydrolases"/>
    <property type="match status" value="1"/>
</dbReference>
<accession>A0ABR2A530</accession>
<dbReference type="EMBL" id="JBBPBM010001028">
    <property type="protein sequence ID" value="KAK8488149.1"/>
    <property type="molecule type" value="Genomic_DNA"/>
</dbReference>
<sequence length="337" mass="38826">METPLILPTDKQVELDEGYQKTHKNFDELLPTLPTRKGWWMHQLFQYQGFWLSAFGIRGIMLVHDHFKPRPTDIIVATSPKCGTTWLKALVFSIINRDSYDFSDHPLSKASHQDLMILLELHIHGSGSTSLVDGLASPRVISTHIPYSLFPERMTEGSSPCRFVYLCRDPKDVLVSKWHFSNKVRPEELPPLTLDEAFESFCQGVSHEGPFWDHVLGYWKASLESPEKVLFFKYEDVKKQPWGCVRKVAEFLGVPFSEEEENKGVVGEIVKLCSFEKMSSLDVNKRDTRNRERPVSNSDFFRKGEVRDWVNHLSPQMAEKLDQITEQKLQGTGLSFH</sequence>
<keyword evidence="2 3" id="KW-0808">Transferase</keyword>
<comment type="similarity">
    <text evidence="1 3">Belongs to the sulfotransferase 1 family.</text>
</comment>
<evidence type="ECO:0000256" key="2">
    <source>
        <dbReference type="ARBA" id="ARBA00022679"/>
    </source>
</evidence>
<protein>
    <recommendedName>
        <fullName evidence="3">Sulfotransferase</fullName>
        <ecNumber evidence="3">2.8.2.-</ecNumber>
    </recommendedName>
</protein>
<dbReference type="InterPro" id="IPR000863">
    <property type="entry name" value="Sulfotransferase_dom"/>
</dbReference>
<evidence type="ECO:0000313" key="5">
    <source>
        <dbReference type="EMBL" id="KAK8488149.1"/>
    </source>
</evidence>
<dbReference type="InterPro" id="IPR027417">
    <property type="entry name" value="P-loop_NTPase"/>
</dbReference>
<evidence type="ECO:0000259" key="4">
    <source>
        <dbReference type="Pfam" id="PF00685"/>
    </source>
</evidence>
<feature type="domain" description="Sulfotransferase" evidence="4">
    <location>
        <begin position="71"/>
        <end position="333"/>
    </location>
</feature>
<keyword evidence="6" id="KW-1185">Reference proteome</keyword>
<name>A0ABR2A530_9ROSI</name>
<proteinExistence type="inferred from homology"/>
<dbReference type="Proteomes" id="UP001472677">
    <property type="component" value="Unassembled WGS sequence"/>
</dbReference>
<evidence type="ECO:0000313" key="6">
    <source>
        <dbReference type="Proteomes" id="UP001472677"/>
    </source>
</evidence>
<dbReference type="Gene3D" id="3.40.50.300">
    <property type="entry name" value="P-loop containing nucleotide triphosphate hydrolases"/>
    <property type="match status" value="1"/>
</dbReference>
<evidence type="ECO:0000256" key="3">
    <source>
        <dbReference type="RuleBase" id="RU361155"/>
    </source>
</evidence>